<name>A0A5B2ZBD9_9GAMM</name>
<reference evidence="2 3" key="2">
    <citation type="submission" date="2019-09" db="EMBL/GenBank/DDBJ databases">
        <authorList>
            <person name="Mazur A."/>
        </authorList>
    </citation>
    <scope>NUCLEOTIDE SEQUENCE [LARGE SCALE GENOMIC DNA]</scope>
    <source>
        <strain evidence="2 3">3729k</strain>
    </source>
</reference>
<feature type="signal peptide" evidence="1">
    <location>
        <begin position="1"/>
        <end position="19"/>
    </location>
</feature>
<organism evidence="2 3">
    <name type="scientific">Arenimonas fontis</name>
    <dbReference type="NCBI Taxonomy" id="2608255"/>
    <lineage>
        <taxon>Bacteria</taxon>
        <taxon>Pseudomonadati</taxon>
        <taxon>Pseudomonadota</taxon>
        <taxon>Gammaproteobacteria</taxon>
        <taxon>Lysobacterales</taxon>
        <taxon>Lysobacteraceae</taxon>
        <taxon>Arenimonas</taxon>
    </lineage>
</organism>
<protein>
    <recommendedName>
        <fullName evidence="4">DUF3617 domain-containing protein</fullName>
    </recommendedName>
</protein>
<dbReference type="AlphaFoldDB" id="A0A5B2ZBD9"/>
<accession>A0A5B2ZBD9</accession>
<keyword evidence="1" id="KW-0732">Signal</keyword>
<comment type="caution">
    <text evidence="2">The sequence shown here is derived from an EMBL/GenBank/DDBJ whole genome shotgun (WGS) entry which is preliminary data.</text>
</comment>
<feature type="chain" id="PRO_5023053517" description="DUF3617 domain-containing protein" evidence="1">
    <location>
        <begin position="20"/>
        <end position="136"/>
    </location>
</feature>
<dbReference type="EMBL" id="VUOD01000006">
    <property type="protein sequence ID" value="KAA2284471.1"/>
    <property type="molecule type" value="Genomic_DNA"/>
</dbReference>
<dbReference type="Proteomes" id="UP000322165">
    <property type="component" value="Unassembled WGS sequence"/>
</dbReference>
<evidence type="ECO:0000313" key="3">
    <source>
        <dbReference type="Proteomes" id="UP000322165"/>
    </source>
</evidence>
<reference evidence="2 3" key="1">
    <citation type="submission" date="2019-09" db="EMBL/GenBank/DDBJ databases">
        <title>Arenimonas chukotkensis sp. nov., a bacterium isolated from Chukotka hot spring, Arctic region, Russia.</title>
        <authorList>
            <person name="Zayulina K.S."/>
            <person name="Prokofeva M.I."/>
            <person name="Elcheninov A.G."/>
            <person name="Novikov A."/>
            <person name="Kochetkova T.V."/>
            <person name="Kublanov I.V."/>
        </authorList>
    </citation>
    <scope>NUCLEOTIDE SEQUENCE [LARGE SCALE GENOMIC DNA]</scope>
    <source>
        <strain evidence="2 3">3729k</strain>
    </source>
</reference>
<proteinExistence type="predicted"/>
<evidence type="ECO:0008006" key="4">
    <source>
        <dbReference type="Google" id="ProtNLM"/>
    </source>
</evidence>
<sequence>MRHPRIGSALVLALVPALAMPVAASVNQAAADLAFADAMDACAAATHQGPHPFVPGFVIEHVVAGEDEAGRCPYSQTMPGGMRMECALSGEGRAALAREFREMAEGRLQGGTADQPAWTGECELVLPDGKRQPMRQ</sequence>
<dbReference type="RefSeq" id="WP_149860904.1">
    <property type="nucleotide sequence ID" value="NZ_VUOD01000006.1"/>
</dbReference>
<gene>
    <name evidence="2" type="ORF">F0415_09095</name>
</gene>
<keyword evidence="3" id="KW-1185">Reference proteome</keyword>
<evidence type="ECO:0000256" key="1">
    <source>
        <dbReference type="SAM" id="SignalP"/>
    </source>
</evidence>
<evidence type="ECO:0000313" key="2">
    <source>
        <dbReference type="EMBL" id="KAA2284471.1"/>
    </source>
</evidence>